<dbReference type="EMBL" id="LR787634">
    <property type="protein sequence ID" value="CAB3263496.1"/>
    <property type="molecule type" value="mRNA"/>
</dbReference>
<dbReference type="PRINTS" id="PR00261">
    <property type="entry name" value="LDLRECEPTOR"/>
</dbReference>
<evidence type="ECO:0000313" key="4">
    <source>
        <dbReference type="EMBL" id="CAB3263496.1"/>
    </source>
</evidence>
<feature type="chain" id="PRO_5026351944" evidence="3">
    <location>
        <begin position="22"/>
        <end position="205"/>
    </location>
</feature>
<keyword evidence="4" id="KW-0675">Receptor</keyword>
<comment type="caution">
    <text evidence="2">Lacks conserved residue(s) required for the propagation of feature annotation.</text>
</comment>
<sequence length="205" mass="22560">MMLKLVLYLSILGYLTQQASAETRWCPTTLYDSNISPDGWIPYNDQQMTCLNCSNQSIGLLSNSKVDKYECCEGKSELKGACQSRGNGAFCAGGVQCDGIKQCPDGQDEVGCNECNQTTSFTCAHHADSKPCISSSQVCDGTKDCAEGLDETGCHWHGGWCDGFLCGKPHERCIPKSQVCTFPSTCKKYNHKIWSNVFFIFRNAK</sequence>
<feature type="disulfide bond" evidence="2">
    <location>
        <begin position="139"/>
        <end position="154"/>
    </location>
</feature>
<reference evidence="4" key="1">
    <citation type="submission" date="2020-04" db="EMBL/GenBank/DDBJ databases">
        <authorList>
            <person name="Neveu A P."/>
        </authorList>
    </citation>
    <scope>NUCLEOTIDE SEQUENCE</scope>
    <source>
        <tissue evidence="4">Whole embryo</tissue>
    </source>
</reference>
<dbReference type="Gene3D" id="4.10.400.10">
    <property type="entry name" value="Low-density Lipoprotein Receptor"/>
    <property type="match status" value="1"/>
</dbReference>
<evidence type="ECO:0000256" key="1">
    <source>
        <dbReference type="ARBA" id="ARBA00023157"/>
    </source>
</evidence>
<proteinExistence type="evidence at transcript level"/>
<keyword evidence="1 2" id="KW-1015">Disulfide bond</keyword>
<dbReference type="SUPFAM" id="SSF57424">
    <property type="entry name" value="LDL receptor-like module"/>
    <property type="match status" value="1"/>
</dbReference>
<dbReference type="Pfam" id="PF00057">
    <property type="entry name" value="Ldl_recept_a"/>
    <property type="match status" value="1"/>
</dbReference>
<feature type="signal peptide" evidence="3">
    <location>
        <begin position="1"/>
        <end position="21"/>
    </location>
</feature>
<dbReference type="PROSITE" id="PS50068">
    <property type="entry name" value="LDLRA_2"/>
    <property type="match status" value="1"/>
</dbReference>
<accession>A0A6F9DKJ3</accession>
<protein>
    <submittedName>
        <fullName evidence="4">Low-density lipoprotein receptor-related protein 2-like</fullName>
    </submittedName>
</protein>
<name>A0A6F9DKJ3_9ASCI</name>
<keyword evidence="4" id="KW-0449">Lipoprotein</keyword>
<dbReference type="SMART" id="SM00192">
    <property type="entry name" value="LDLa"/>
    <property type="match status" value="1"/>
</dbReference>
<evidence type="ECO:0000256" key="3">
    <source>
        <dbReference type="SAM" id="SignalP"/>
    </source>
</evidence>
<dbReference type="InterPro" id="IPR002172">
    <property type="entry name" value="LDrepeatLR_classA_rpt"/>
</dbReference>
<gene>
    <name evidence="4" type="primary">Lrp2-002</name>
</gene>
<dbReference type="AlphaFoldDB" id="A0A6F9DKJ3"/>
<evidence type="ECO:0000256" key="2">
    <source>
        <dbReference type="PROSITE-ProRule" id="PRU00124"/>
    </source>
</evidence>
<organism evidence="4">
    <name type="scientific">Phallusia mammillata</name>
    <dbReference type="NCBI Taxonomy" id="59560"/>
    <lineage>
        <taxon>Eukaryota</taxon>
        <taxon>Metazoa</taxon>
        <taxon>Chordata</taxon>
        <taxon>Tunicata</taxon>
        <taxon>Ascidiacea</taxon>
        <taxon>Phlebobranchia</taxon>
        <taxon>Ascidiidae</taxon>
        <taxon>Phallusia</taxon>
    </lineage>
</organism>
<dbReference type="CDD" id="cd00112">
    <property type="entry name" value="LDLa"/>
    <property type="match status" value="1"/>
</dbReference>
<keyword evidence="3" id="KW-0732">Signal</keyword>
<dbReference type="InterPro" id="IPR036055">
    <property type="entry name" value="LDL_receptor-like_sf"/>
</dbReference>